<dbReference type="OrthoDB" id="193467at2759"/>
<gene>
    <name evidence="15" type="ORF">PV06_06526</name>
</gene>
<proteinExistence type="inferred from homology"/>
<keyword evidence="9" id="KW-0012">Acyltransferase</keyword>
<evidence type="ECO:0000256" key="1">
    <source>
        <dbReference type="ARBA" id="ARBA00004137"/>
    </source>
</evidence>
<evidence type="ECO:0000256" key="5">
    <source>
        <dbReference type="ARBA" id="ARBA00022792"/>
    </source>
</evidence>
<sequence>MLPAVRSALRTVLSSRARWMTDPVSKPPPPPPPPSPSPAASMVSRDYDDYLYYPNAEQPSLFWRAATHQTLLAVSALTRAFLYGLNKTEVHGLPRFLDLLKSRSDYKTRRKGLLTVSNHISVMDDPLIWGVIPLSFAAVHGYMNHRWSFGSHDICFQNAPLSHFFTMGQVLPTHRSAHSPYGGLFQATMTEGVRLFSQISSENAALCPFSSPQRSRQHTHPEPSWPRDCVDPFSDVAPSPAYLSQPNDVRWYHAPSRYASNAYSWVHIFPEGMIHQAEDQTMRYFKWGVARLILEPLEAPDVVPMFIEGTDQVMHESRTFPRFLPRIGKNITVTFGKELDVEEMFGDLRKRWRELVDKDARASGHSHWDELMLGVVPETLKTHPEAVELRKECTRRVRNAVLDVRRSRGLPDEDPKSGVAETWLREGPKREGRMDDGSWVKDV</sequence>
<reference evidence="15 16" key="1">
    <citation type="submission" date="2015-01" db="EMBL/GenBank/DDBJ databases">
        <title>The Genome Sequence of Exophiala oligosperma CBS72588.</title>
        <authorList>
            <consortium name="The Broad Institute Genomics Platform"/>
            <person name="Cuomo C."/>
            <person name="de Hoog S."/>
            <person name="Gorbushina A."/>
            <person name="Stielow B."/>
            <person name="Teixiera M."/>
            <person name="Abouelleil A."/>
            <person name="Chapman S.B."/>
            <person name="Priest M."/>
            <person name="Young S.K."/>
            <person name="Wortman J."/>
            <person name="Nusbaum C."/>
            <person name="Birren B."/>
        </authorList>
    </citation>
    <scope>NUCLEOTIDE SEQUENCE [LARGE SCALE GENOMIC DNA]</scope>
    <source>
        <strain evidence="15 16">CBS 72588</strain>
    </source>
</reference>
<evidence type="ECO:0000256" key="13">
    <source>
        <dbReference type="SAM" id="MobiDB-lite"/>
    </source>
</evidence>
<evidence type="ECO:0000256" key="9">
    <source>
        <dbReference type="ARBA" id="ARBA00023315"/>
    </source>
</evidence>
<feature type="region of interest" description="Disordered" evidence="13">
    <location>
        <begin position="19"/>
        <end position="40"/>
    </location>
</feature>
<dbReference type="PANTHER" id="PTHR12497">
    <property type="entry name" value="TAZ PROTEIN TAFAZZIN"/>
    <property type="match status" value="1"/>
</dbReference>
<evidence type="ECO:0000256" key="8">
    <source>
        <dbReference type="ARBA" id="ARBA00023136"/>
    </source>
</evidence>
<keyword evidence="7" id="KW-0496">Mitochondrion</keyword>
<evidence type="ECO:0000256" key="11">
    <source>
        <dbReference type="ARBA" id="ARBA00047906"/>
    </source>
</evidence>
<evidence type="ECO:0000256" key="3">
    <source>
        <dbReference type="ARBA" id="ARBA00022679"/>
    </source>
</evidence>
<evidence type="ECO:0000256" key="12">
    <source>
        <dbReference type="RuleBase" id="RU365062"/>
    </source>
</evidence>
<keyword evidence="6" id="KW-0443">Lipid metabolism</keyword>
<dbReference type="AlphaFoldDB" id="A0A0D2DZC9"/>
<keyword evidence="16" id="KW-1185">Reference proteome</keyword>
<dbReference type="SMART" id="SM00563">
    <property type="entry name" value="PlsC"/>
    <property type="match status" value="1"/>
</dbReference>
<keyword evidence="8" id="KW-0472">Membrane</keyword>
<evidence type="ECO:0000313" key="15">
    <source>
        <dbReference type="EMBL" id="KIW40919.1"/>
    </source>
</evidence>
<evidence type="ECO:0000256" key="10">
    <source>
        <dbReference type="ARBA" id="ARBA00024323"/>
    </source>
</evidence>
<dbReference type="PANTHER" id="PTHR12497:SF0">
    <property type="entry name" value="TAFAZZIN"/>
    <property type="match status" value="1"/>
</dbReference>
<organism evidence="15 16">
    <name type="scientific">Exophiala oligosperma</name>
    <dbReference type="NCBI Taxonomy" id="215243"/>
    <lineage>
        <taxon>Eukaryota</taxon>
        <taxon>Fungi</taxon>
        <taxon>Dikarya</taxon>
        <taxon>Ascomycota</taxon>
        <taxon>Pezizomycotina</taxon>
        <taxon>Eurotiomycetes</taxon>
        <taxon>Chaetothyriomycetidae</taxon>
        <taxon>Chaetothyriales</taxon>
        <taxon>Herpotrichiellaceae</taxon>
        <taxon>Exophiala</taxon>
    </lineage>
</organism>
<dbReference type="GO" id="GO:0047184">
    <property type="term" value="F:1-acylglycerophosphocholine O-acyltransferase activity"/>
    <property type="evidence" value="ECO:0007669"/>
    <property type="project" value="TreeGrafter"/>
</dbReference>
<feature type="compositionally biased region" description="Basic and acidic residues" evidence="13">
    <location>
        <begin position="423"/>
        <end position="443"/>
    </location>
</feature>
<evidence type="ECO:0000256" key="4">
    <source>
        <dbReference type="ARBA" id="ARBA00022787"/>
    </source>
</evidence>
<evidence type="ECO:0000256" key="2">
    <source>
        <dbReference type="ARBA" id="ARBA00010524"/>
    </source>
</evidence>
<keyword evidence="3" id="KW-0808">Transferase</keyword>
<dbReference type="STRING" id="215243.A0A0D2DZC9"/>
<evidence type="ECO:0000259" key="14">
    <source>
        <dbReference type="SMART" id="SM00563"/>
    </source>
</evidence>
<evidence type="ECO:0000313" key="16">
    <source>
        <dbReference type="Proteomes" id="UP000053342"/>
    </source>
</evidence>
<dbReference type="GO" id="GO:0035965">
    <property type="term" value="P:cardiolipin acyl-chain remodeling"/>
    <property type="evidence" value="ECO:0007669"/>
    <property type="project" value="TreeGrafter"/>
</dbReference>
<dbReference type="PRINTS" id="PR00979">
    <property type="entry name" value="TAFAZZIN"/>
</dbReference>
<feature type="domain" description="Phospholipid/glycerol acyltransferase" evidence="14">
    <location>
        <begin position="113"/>
        <end position="310"/>
    </location>
</feature>
<dbReference type="Proteomes" id="UP000053342">
    <property type="component" value="Unassembled WGS sequence"/>
</dbReference>
<feature type="region of interest" description="Disordered" evidence="13">
    <location>
        <begin position="408"/>
        <end position="443"/>
    </location>
</feature>
<dbReference type="GO" id="GO:0005743">
    <property type="term" value="C:mitochondrial inner membrane"/>
    <property type="evidence" value="ECO:0007669"/>
    <property type="project" value="UniProtKB-SubCell"/>
</dbReference>
<dbReference type="GO" id="GO:0005741">
    <property type="term" value="C:mitochondrial outer membrane"/>
    <property type="evidence" value="ECO:0007669"/>
    <property type="project" value="UniProtKB-SubCell"/>
</dbReference>
<evidence type="ECO:0000256" key="6">
    <source>
        <dbReference type="ARBA" id="ARBA00023098"/>
    </source>
</evidence>
<dbReference type="InterPro" id="IPR000872">
    <property type="entry name" value="Tafazzin"/>
</dbReference>
<comment type="similarity">
    <text evidence="2 12">Belongs to the taffazin family.</text>
</comment>
<name>A0A0D2DZC9_9EURO</name>
<keyword evidence="5" id="KW-0999">Mitochondrion inner membrane</keyword>
<dbReference type="HOGENOM" id="CLU_046747_1_0_1"/>
<comment type="subcellular location">
    <subcellularLocation>
        <location evidence="1">Mitochondrion inner membrane</location>
        <topology evidence="1">Peripheral membrane protein</topology>
        <orientation evidence="1">Intermembrane side</orientation>
    </subcellularLocation>
    <subcellularLocation>
        <location evidence="10">Mitochondrion outer membrane</location>
        <topology evidence="10">Peripheral membrane protein</topology>
        <orientation evidence="10">Intermembrane side</orientation>
    </subcellularLocation>
</comment>
<evidence type="ECO:0000256" key="7">
    <source>
        <dbReference type="ARBA" id="ARBA00023128"/>
    </source>
</evidence>
<accession>A0A0D2DZC9</accession>
<dbReference type="VEuPathDB" id="FungiDB:PV06_06526"/>
<dbReference type="InterPro" id="IPR002123">
    <property type="entry name" value="Plipid/glycerol_acylTrfase"/>
</dbReference>
<dbReference type="EMBL" id="KN847337">
    <property type="protein sequence ID" value="KIW40919.1"/>
    <property type="molecule type" value="Genomic_DNA"/>
</dbReference>
<dbReference type="RefSeq" id="XP_016261135.1">
    <property type="nucleotide sequence ID" value="XM_016407655.1"/>
</dbReference>
<dbReference type="GeneID" id="27358600"/>
<protein>
    <recommendedName>
        <fullName evidence="12">Tafazzin family protein</fullName>
    </recommendedName>
</protein>
<dbReference type="GO" id="GO:0007007">
    <property type="term" value="P:inner mitochondrial membrane organization"/>
    <property type="evidence" value="ECO:0007669"/>
    <property type="project" value="TreeGrafter"/>
</dbReference>
<comment type="catalytic activity">
    <reaction evidence="11">
        <text>1'-[1,2-diacyl-sn-glycero-3-phospho],3'-[1-acyl-sn-glycero-3-phospho]-glycerol + a 1,2-diacyl-sn-glycero-3-phosphocholine = a cardiolipin + a 1-acyl-sn-glycero-3-phosphocholine</text>
        <dbReference type="Rhea" id="RHEA:33731"/>
        <dbReference type="ChEBI" id="CHEBI:57643"/>
        <dbReference type="ChEBI" id="CHEBI:58168"/>
        <dbReference type="ChEBI" id="CHEBI:62237"/>
        <dbReference type="ChEBI" id="CHEBI:64743"/>
    </reaction>
    <physiologicalReaction direction="left-to-right" evidence="11">
        <dbReference type="Rhea" id="RHEA:33732"/>
    </physiologicalReaction>
    <physiologicalReaction direction="right-to-left" evidence="11">
        <dbReference type="Rhea" id="RHEA:33733"/>
    </physiologicalReaction>
</comment>
<keyword evidence="4" id="KW-1000">Mitochondrion outer membrane</keyword>
<dbReference type="SUPFAM" id="SSF69593">
    <property type="entry name" value="Glycerol-3-phosphate (1)-acyltransferase"/>
    <property type="match status" value="1"/>
</dbReference>
<feature type="compositionally biased region" description="Pro residues" evidence="13">
    <location>
        <begin position="25"/>
        <end position="37"/>
    </location>
</feature>